<evidence type="ECO:0000313" key="1">
    <source>
        <dbReference type="EMBL" id="WAS98069.1"/>
    </source>
</evidence>
<dbReference type="InterPro" id="IPR011044">
    <property type="entry name" value="Quino_amine_DH_bsu"/>
</dbReference>
<proteinExistence type="predicted"/>
<dbReference type="Gene3D" id="2.130.10.10">
    <property type="entry name" value="YVTN repeat-like/Quinoprotein amine dehydrogenase"/>
    <property type="match status" value="1"/>
</dbReference>
<sequence length="375" mass="39750">MRVLHAIRTPWAPYSVMFSNDGTRLAAGGGAWYGNGGVALARLSTGEIAVTPMSPQRQPGYPTDPPTVAGLYFSADDRHLVAATRGSSLSPGPTILFGVTDLAIAREAAFVPRHEPRRSRGCATGVMLTGELALVRHHTSSLDELVAVRQFSERLECRGDDTRHPLTHCGMVVRRGWVFTGGGGSLGLAVWRPETGVREAGKAADGLVAVPLASDEPIQRVHVRGGRRVTAIAALPGEDGFLTGGLDGELDRWSFAETLQQERLPTPEGPPGSIEPELPTTPEVRQSVAGLAWATYSRDSVVGIVTLCDGERWVSVDAGGRLRLWRGTTLLGAWTLPAPGTPRSLAAHPTEPCVAVGIKQGGFGRPSSLVLVLEC</sequence>
<gene>
    <name evidence="1" type="ORF">O0S08_18170</name>
</gene>
<keyword evidence="2" id="KW-1185">Reference proteome</keyword>
<protein>
    <submittedName>
        <fullName evidence="1">Uncharacterized protein</fullName>
    </submittedName>
</protein>
<dbReference type="Proteomes" id="UP001164459">
    <property type="component" value="Chromosome"/>
</dbReference>
<evidence type="ECO:0000313" key="2">
    <source>
        <dbReference type="Proteomes" id="UP001164459"/>
    </source>
</evidence>
<dbReference type="EMBL" id="CP114040">
    <property type="protein sequence ID" value="WAS98069.1"/>
    <property type="molecule type" value="Genomic_DNA"/>
</dbReference>
<name>A0ABY7HFK2_9BACT</name>
<accession>A0ABY7HFK2</accession>
<reference evidence="1" key="1">
    <citation type="submission" date="2022-11" db="EMBL/GenBank/DDBJ databases">
        <title>Minimal conservation of predation-associated metabolite biosynthetic gene clusters underscores biosynthetic potential of Myxococcota including descriptions for ten novel species: Archangium lansinium sp. nov., Myxococcus landrumus sp. nov., Nannocystis bai.</title>
        <authorList>
            <person name="Ahearne A."/>
            <person name="Stevens C."/>
            <person name="Dowd S."/>
        </authorList>
    </citation>
    <scope>NUCLEOTIDE SEQUENCE</scope>
    <source>
        <strain evidence="1">Fl3</strain>
    </source>
</reference>
<dbReference type="RefSeq" id="WP_269040435.1">
    <property type="nucleotide sequence ID" value="NZ_CP114040.1"/>
</dbReference>
<organism evidence="1 2">
    <name type="scientific">Nannocystis punicea</name>
    <dbReference type="NCBI Taxonomy" id="2995304"/>
    <lineage>
        <taxon>Bacteria</taxon>
        <taxon>Pseudomonadati</taxon>
        <taxon>Myxococcota</taxon>
        <taxon>Polyangia</taxon>
        <taxon>Nannocystales</taxon>
        <taxon>Nannocystaceae</taxon>
        <taxon>Nannocystis</taxon>
    </lineage>
</organism>
<dbReference type="SUPFAM" id="SSF50969">
    <property type="entry name" value="YVTN repeat-like/Quinoprotein amine dehydrogenase"/>
    <property type="match status" value="1"/>
</dbReference>
<dbReference type="InterPro" id="IPR015943">
    <property type="entry name" value="WD40/YVTN_repeat-like_dom_sf"/>
</dbReference>